<keyword evidence="9 10" id="KW-0472">Membrane</keyword>
<dbReference type="InterPro" id="IPR006419">
    <property type="entry name" value="NMN_transpt_PnuC"/>
</dbReference>
<dbReference type="GO" id="GO:0034257">
    <property type="term" value="F:nicotinamide riboside transmembrane transporter activity"/>
    <property type="evidence" value="ECO:0007669"/>
    <property type="project" value="InterPro"/>
</dbReference>
<reference evidence="11" key="2">
    <citation type="submission" date="2022-06" db="EMBL/GenBank/DDBJ databases">
        <title>Xiashengella guii gen. nov. sp. nov., a bacterium isolated form anaerobic digestion tank.</title>
        <authorList>
            <person name="Huang H."/>
        </authorList>
    </citation>
    <scope>NUCLEOTIDE SEQUENCE</scope>
    <source>
        <strain evidence="11">Ai-910</strain>
    </source>
</reference>
<evidence type="ECO:0000313" key="12">
    <source>
        <dbReference type="Proteomes" id="UP001056426"/>
    </source>
</evidence>
<organism evidence="11 12">
    <name type="scientific">Xiashengella succiniciproducens</name>
    <dbReference type="NCBI Taxonomy" id="2949635"/>
    <lineage>
        <taxon>Bacteria</taxon>
        <taxon>Pseudomonadati</taxon>
        <taxon>Bacteroidota</taxon>
        <taxon>Bacteroidia</taxon>
        <taxon>Marinilabiliales</taxon>
        <taxon>Marinilabiliaceae</taxon>
        <taxon>Xiashengella</taxon>
    </lineage>
</organism>
<evidence type="ECO:0000313" key="11">
    <source>
        <dbReference type="EMBL" id="URW78547.1"/>
    </source>
</evidence>
<keyword evidence="7 10" id="KW-0812">Transmembrane</keyword>
<name>A0A9J6ZLK7_9BACT</name>
<evidence type="ECO:0000256" key="9">
    <source>
        <dbReference type="ARBA" id="ARBA00023136"/>
    </source>
</evidence>
<protein>
    <recommendedName>
        <fullName evidence="4">Nicotinamide riboside transporter PnuC</fullName>
    </recommendedName>
</protein>
<dbReference type="AlphaFoldDB" id="A0A9J6ZLK7"/>
<dbReference type="NCBIfam" id="TIGR01528">
    <property type="entry name" value="NMN_trans_PnuC"/>
    <property type="match status" value="1"/>
</dbReference>
<evidence type="ECO:0000256" key="8">
    <source>
        <dbReference type="ARBA" id="ARBA00022989"/>
    </source>
</evidence>
<evidence type="ECO:0000256" key="1">
    <source>
        <dbReference type="ARBA" id="ARBA00002672"/>
    </source>
</evidence>
<reference evidence="11" key="1">
    <citation type="submission" date="2022-05" db="EMBL/GenBank/DDBJ databases">
        <authorList>
            <person name="Sun X."/>
        </authorList>
    </citation>
    <scope>NUCLEOTIDE SEQUENCE</scope>
    <source>
        <strain evidence="11">Ai-910</strain>
    </source>
</reference>
<evidence type="ECO:0000256" key="4">
    <source>
        <dbReference type="ARBA" id="ARBA00017522"/>
    </source>
</evidence>
<evidence type="ECO:0000256" key="7">
    <source>
        <dbReference type="ARBA" id="ARBA00022692"/>
    </source>
</evidence>
<proteinExistence type="inferred from homology"/>
<accession>A0A9J6ZLK7</accession>
<dbReference type="EMBL" id="CP098400">
    <property type="protein sequence ID" value="URW78547.1"/>
    <property type="molecule type" value="Genomic_DNA"/>
</dbReference>
<keyword evidence="12" id="KW-1185">Reference proteome</keyword>
<feature type="transmembrane region" description="Helical" evidence="10">
    <location>
        <begin position="7"/>
        <end position="24"/>
    </location>
</feature>
<dbReference type="RefSeq" id="WP_250721911.1">
    <property type="nucleotide sequence ID" value="NZ_CP098400.1"/>
</dbReference>
<keyword evidence="6" id="KW-1003">Cell membrane</keyword>
<keyword evidence="5" id="KW-0813">Transport</keyword>
<dbReference type="Proteomes" id="UP001056426">
    <property type="component" value="Chromosome"/>
</dbReference>
<sequence length="209" mass="23875">MMTWLSENWIELAGTLFALIYLFLSIRENLFLWVAGFLSALFFAVLLYQSRLYADMGLQVYYLWVSIYGWIHWRSGKTKGTDESGVIPTISLKSMQWFVYIGVIVLIGALLYLLLKTVPALLAMSASDMPDVPMLDSIKTAGSIVATWMLARKILEHWLFWIVLDVFSTGIYLYKGLYLAAGLFIVYCVMAVVGYIRWKRNMSQQSAVC</sequence>
<evidence type="ECO:0000256" key="3">
    <source>
        <dbReference type="ARBA" id="ARBA00006669"/>
    </source>
</evidence>
<evidence type="ECO:0000256" key="10">
    <source>
        <dbReference type="SAM" id="Phobius"/>
    </source>
</evidence>
<dbReference type="GO" id="GO:0005886">
    <property type="term" value="C:plasma membrane"/>
    <property type="evidence" value="ECO:0007669"/>
    <property type="project" value="UniProtKB-SubCell"/>
</dbReference>
<dbReference type="Pfam" id="PF04973">
    <property type="entry name" value="NMN_transporter"/>
    <property type="match status" value="1"/>
</dbReference>
<feature type="transmembrane region" description="Helical" evidence="10">
    <location>
        <begin position="30"/>
        <end position="48"/>
    </location>
</feature>
<comment type="subcellular location">
    <subcellularLocation>
        <location evidence="2">Cell membrane</location>
        <topology evidence="2">Multi-pass membrane protein</topology>
    </subcellularLocation>
</comment>
<gene>
    <name evidence="11" type="primary">pnuC</name>
    <name evidence="11" type="ORF">M9189_06680</name>
</gene>
<dbReference type="PANTHER" id="PTHR36122">
    <property type="entry name" value="NICOTINAMIDE RIBOSIDE TRANSPORTER PNUC"/>
    <property type="match status" value="1"/>
</dbReference>
<comment type="similarity">
    <text evidence="3">Belongs to the nicotinamide ribonucleoside (NR) uptake permease (TC 4.B.1) family.</text>
</comment>
<feature type="transmembrane region" description="Helical" evidence="10">
    <location>
        <begin position="158"/>
        <end position="174"/>
    </location>
</feature>
<dbReference type="PANTHER" id="PTHR36122:SF2">
    <property type="entry name" value="NICOTINAMIDE RIBOSIDE TRANSPORTER PNUC"/>
    <property type="match status" value="1"/>
</dbReference>
<evidence type="ECO:0000256" key="6">
    <source>
        <dbReference type="ARBA" id="ARBA00022475"/>
    </source>
</evidence>
<keyword evidence="8 10" id="KW-1133">Transmembrane helix</keyword>
<evidence type="ECO:0000256" key="5">
    <source>
        <dbReference type="ARBA" id="ARBA00022448"/>
    </source>
</evidence>
<evidence type="ECO:0000256" key="2">
    <source>
        <dbReference type="ARBA" id="ARBA00004651"/>
    </source>
</evidence>
<comment type="function">
    <text evidence="1">Required for nicotinamide riboside transport across the inner membrane.</text>
</comment>
<dbReference type="KEGG" id="alkq:M9189_06680"/>
<feature type="transmembrane region" description="Helical" evidence="10">
    <location>
        <begin position="95"/>
        <end position="115"/>
    </location>
</feature>
<feature type="transmembrane region" description="Helical" evidence="10">
    <location>
        <begin position="180"/>
        <end position="198"/>
    </location>
</feature>